<dbReference type="GeneID" id="27358485"/>
<reference evidence="2 3" key="1">
    <citation type="submission" date="2015-01" db="EMBL/GenBank/DDBJ databases">
        <title>The Genome Sequence of Exophiala oligosperma CBS72588.</title>
        <authorList>
            <consortium name="The Broad Institute Genomics Platform"/>
            <person name="Cuomo C."/>
            <person name="de Hoog S."/>
            <person name="Gorbushina A."/>
            <person name="Stielow B."/>
            <person name="Teixiera M."/>
            <person name="Abouelleil A."/>
            <person name="Chapman S.B."/>
            <person name="Priest M."/>
            <person name="Young S.K."/>
            <person name="Wortman J."/>
            <person name="Nusbaum C."/>
            <person name="Birren B."/>
        </authorList>
    </citation>
    <scope>NUCLEOTIDE SEQUENCE [LARGE SCALE GENOMIC DNA]</scope>
    <source>
        <strain evidence="2 3">CBS 72588</strain>
    </source>
</reference>
<evidence type="ECO:0000313" key="3">
    <source>
        <dbReference type="Proteomes" id="UP000053342"/>
    </source>
</evidence>
<evidence type="ECO:0000313" key="2">
    <source>
        <dbReference type="EMBL" id="KIW42909.1"/>
    </source>
</evidence>
<gene>
    <name evidence="2" type="ORF">PV06_06411</name>
</gene>
<dbReference type="AlphaFoldDB" id="A0A0D2E524"/>
<dbReference type="HOGENOM" id="CLU_1510624_0_0_1"/>
<proteinExistence type="predicted"/>
<organism evidence="2 3">
    <name type="scientific">Exophiala oligosperma</name>
    <dbReference type="NCBI Taxonomy" id="215243"/>
    <lineage>
        <taxon>Eukaryota</taxon>
        <taxon>Fungi</taxon>
        <taxon>Dikarya</taxon>
        <taxon>Ascomycota</taxon>
        <taxon>Pezizomycotina</taxon>
        <taxon>Eurotiomycetes</taxon>
        <taxon>Chaetothyriomycetidae</taxon>
        <taxon>Chaetothyriales</taxon>
        <taxon>Herpotrichiellaceae</taxon>
        <taxon>Exophiala</taxon>
    </lineage>
</organism>
<name>A0A0D2E524_9EURO</name>
<dbReference type="VEuPathDB" id="FungiDB:PV06_06411"/>
<accession>A0A0D2E524</accession>
<feature type="compositionally biased region" description="Acidic residues" evidence="1">
    <location>
        <begin position="169"/>
        <end position="178"/>
    </location>
</feature>
<evidence type="ECO:0000256" key="1">
    <source>
        <dbReference type="SAM" id="MobiDB-lite"/>
    </source>
</evidence>
<protein>
    <submittedName>
        <fullName evidence="2">Uncharacterized protein</fullName>
    </submittedName>
</protein>
<dbReference type="RefSeq" id="XP_016263125.1">
    <property type="nucleotide sequence ID" value="XM_016407521.1"/>
</dbReference>
<dbReference type="Proteomes" id="UP000053342">
    <property type="component" value="Unassembled WGS sequence"/>
</dbReference>
<dbReference type="EMBL" id="KN847336">
    <property type="protein sequence ID" value="KIW42909.1"/>
    <property type="molecule type" value="Genomic_DNA"/>
</dbReference>
<feature type="region of interest" description="Disordered" evidence="1">
    <location>
        <begin position="157"/>
        <end position="178"/>
    </location>
</feature>
<sequence length="178" mass="19419">MHSHISQPLGRWGWRSGRGGGGRWTRRIQVLGPFLPDALVHVLLNGSGFHFHSTYVVHRDRITWANETFSHLDLTSHGPSKLTAAKDGVQNSLGGVATIQHVFGVQGCEGLWVEDEHWPSLVLGESEYLESWASKEGVTDEGLATVYAKDNDASVALKDDANPNSQLGEDFDSSEAEG</sequence>
<keyword evidence="3" id="KW-1185">Reference proteome</keyword>